<dbReference type="InterPro" id="IPR002586">
    <property type="entry name" value="CobQ/CobB/MinD/ParA_Nub-bd_dom"/>
</dbReference>
<dbReference type="Pfam" id="PF01656">
    <property type="entry name" value="CbiA"/>
    <property type="match status" value="1"/>
</dbReference>
<evidence type="ECO:0000259" key="1">
    <source>
        <dbReference type="Pfam" id="PF01656"/>
    </source>
</evidence>
<accession>A0A212KGX1</accession>
<proteinExistence type="predicted"/>
<dbReference type="SUPFAM" id="SSF52540">
    <property type="entry name" value="P-loop containing nucleoside triphosphate hydrolases"/>
    <property type="match status" value="1"/>
</dbReference>
<gene>
    <name evidence="2" type="primary">mobD</name>
    <name evidence="2" type="ORF">KL86DPRO_70037</name>
</gene>
<protein>
    <submittedName>
        <fullName evidence="2">Protein MobD</fullName>
    </submittedName>
</protein>
<dbReference type="Gene3D" id="3.40.50.300">
    <property type="entry name" value="P-loop containing nucleotide triphosphate hydrolases"/>
    <property type="match status" value="1"/>
</dbReference>
<dbReference type="AlphaFoldDB" id="A0A212KGX1"/>
<dbReference type="EMBL" id="FLUQ01000007">
    <property type="protein sequence ID" value="SBW10805.1"/>
    <property type="molecule type" value="Genomic_DNA"/>
</dbReference>
<organism evidence="2">
    <name type="scientific">uncultured delta proteobacterium</name>
    <dbReference type="NCBI Taxonomy" id="34034"/>
    <lineage>
        <taxon>Bacteria</taxon>
        <taxon>Deltaproteobacteria</taxon>
        <taxon>environmental samples</taxon>
    </lineage>
</organism>
<evidence type="ECO:0000313" key="2">
    <source>
        <dbReference type="EMBL" id="SBW10805.1"/>
    </source>
</evidence>
<feature type="domain" description="CobQ/CobB/MinD/ParA nucleotide binding" evidence="1">
    <location>
        <begin position="10"/>
        <end position="131"/>
    </location>
</feature>
<reference evidence="2" key="1">
    <citation type="submission" date="2016-04" db="EMBL/GenBank/DDBJ databases">
        <authorList>
            <person name="Evans L.H."/>
            <person name="Alamgir A."/>
            <person name="Owens N."/>
            <person name="Weber N.D."/>
            <person name="Virtaneva K."/>
            <person name="Barbian K."/>
            <person name="Babar A."/>
            <person name="Rosenke K."/>
        </authorList>
    </citation>
    <scope>NUCLEOTIDE SEQUENCE</scope>
    <source>
        <strain evidence="2">86</strain>
    </source>
</reference>
<dbReference type="InterPro" id="IPR027417">
    <property type="entry name" value="P-loop_NTPase"/>
</dbReference>
<name>A0A212KGX1_9DELT</name>
<sequence length="231" mass="25967">MNAPIYYVGGSKGGVGKSKLSFALLDHLIEDGKRVLLLETDTSNPDVYKAHHPHENDTLACKIIDLDISDGWIELMNVAEAFSEHTVLINSAARSNAGIEKYGAMLRETLGELNRELVTFWVVNRQRDSVELLRGFLNSFPDAHVHVCRNMYFGASEKFELYNTSKARTHIEKKGKTLDFPDLADRVADKLYSGRTPIKNALADLPLGDRAELRRWRQKCGEMFTVALGDK</sequence>